<organism evidence="1 2">
    <name type="scientific">Boeremia exigua</name>
    <dbReference type="NCBI Taxonomy" id="749465"/>
    <lineage>
        <taxon>Eukaryota</taxon>
        <taxon>Fungi</taxon>
        <taxon>Dikarya</taxon>
        <taxon>Ascomycota</taxon>
        <taxon>Pezizomycotina</taxon>
        <taxon>Dothideomycetes</taxon>
        <taxon>Pleosporomycetidae</taxon>
        <taxon>Pleosporales</taxon>
        <taxon>Pleosporineae</taxon>
        <taxon>Didymellaceae</taxon>
        <taxon>Boeremia</taxon>
    </lineage>
</organism>
<evidence type="ECO:0000313" key="1">
    <source>
        <dbReference type="EMBL" id="KAJ8118370.1"/>
    </source>
</evidence>
<evidence type="ECO:0000313" key="2">
    <source>
        <dbReference type="Proteomes" id="UP001153331"/>
    </source>
</evidence>
<dbReference type="Proteomes" id="UP001153331">
    <property type="component" value="Unassembled WGS sequence"/>
</dbReference>
<dbReference type="EMBL" id="JAPHNI010000021">
    <property type="protein sequence ID" value="KAJ8118370.1"/>
    <property type="molecule type" value="Genomic_DNA"/>
</dbReference>
<protein>
    <submittedName>
        <fullName evidence="1">Uncharacterized protein</fullName>
    </submittedName>
</protein>
<gene>
    <name evidence="1" type="ORF">OPT61_g646</name>
</gene>
<keyword evidence="2" id="KW-1185">Reference proteome</keyword>
<reference evidence="1" key="1">
    <citation type="submission" date="2022-11" db="EMBL/GenBank/DDBJ databases">
        <title>Genome Sequence of Boeremia exigua.</title>
        <authorList>
            <person name="Buettner E."/>
        </authorList>
    </citation>
    <scope>NUCLEOTIDE SEQUENCE</scope>
    <source>
        <strain evidence="1">CU02</strain>
    </source>
</reference>
<sequence>MLCTLLTSILVALSFFHLSAAIPSAIPNAKPSIPQVQVRQVSATPSQADLCLDYERTANMSTIGANSTYRTVLLQKSSTGTIYNARMMDAAIAKLPKLTADSILNNACGNWTEIALKEAERNFTLGMVAQFTTEGLPVGILAGPMLLPLVGGIVTLFSIVWIAG</sequence>
<comment type="caution">
    <text evidence="1">The sequence shown here is derived from an EMBL/GenBank/DDBJ whole genome shotgun (WGS) entry which is preliminary data.</text>
</comment>
<accession>A0ACC2IT15</accession>
<name>A0ACC2IT15_9PLEO</name>
<proteinExistence type="predicted"/>